<dbReference type="Gene3D" id="3.90.75.20">
    <property type="match status" value="1"/>
</dbReference>
<feature type="domain" description="Nuclease-associated modular DNA-binding 1" evidence="1">
    <location>
        <begin position="202"/>
        <end position="233"/>
    </location>
</feature>
<dbReference type="InterPro" id="IPR010902">
    <property type="entry name" value="NUMOD4"/>
</dbReference>
<dbReference type="Proteomes" id="UP000266183">
    <property type="component" value="Chromosome"/>
</dbReference>
<accession>A0A385SR83</accession>
<dbReference type="InterPro" id="IPR036388">
    <property type="entry name" value="WH-like_DNA-bd_sf"/>
</dbReference>
<protein>
    <recommendedName>
        <fullName evidence="5">NUMOD4 domain-containing protein</fullName>
    </recommendedName>
</protein>
<evidence type="ECO:0000259" key="2">
    <source>
        <dbReference type="Pfam" id="PF07463"/>
    </source>
</evidence>
<dbReference type="InterPro" id="IPR010896">
    <property type="entry name" value="NUMOD1"/>
</dbReference>
<proteinExistence type="predicted"/>
<organism evidence="3 4">
    <name type="scientific">Chryseolinea soli</name>
    <dbReference type="NCBI Taxonomy" id="2321403"/>
    <lineage>
        <taxon>Bacteria</taxon>
        <taxon>Pseudomonadati</taxon>
        <taxon>Bacteroidota</taxon>
        <taxon>Cytophagia</taxon>
        <taxon>Cytophagales</taxon>
        <taxon>Fulvivirgaceae</taxon>
        <taxon>Chryseolinea</taxon>
    </lineage>
</organism>
<dbReference type="GO" id="GO:0016788">
    <property type="term" value="F:hydrolase activity, acting on ester bonds"/>
    <property type="evidence" value="ECO:0007669"/>
    <property type="project" value="InterPro"/>
</dbReference>
<dbReference type="EMBL" id="CP032382">
    <property type="protein sequence ID" value="AYB32791.1"/>
    <property type="molecule type" value="Genomic_DNA"/>
</dbReference>
<evidence type="ECO:0000313" key="3">
    <source>
        <dbReference type="EMBL" id="AYB32791.1"/>
    </source>
</evidence>
<feature type="domain" description="NUMOD4" evidence="2">
    <location>
        <begin position="49"/>
        <end position="103"/>
    </location>
</feature>
<dbReference type="SMART" id="SM00497">
    <property type="entry name" value="IENR1"/>
    <property type="match status" value="1"/>
</dbReference>
<dbReference type="KEGG" id="chk:D4L85_20390"/>
<sequence>MAIGFAISSADLETSVPQFIPITSFNNYFIMAKLKYSFQDKSLVSIKGERWKDIPGFEGFYKASNMGRIKSLDRVIPHPRLNQQFVAGRILSQSIAKNRNIKTGEPMIDLRVSLSKEGYQFYFNTRRVIYSTFVREINYEDDGMYVINKDGDGYNNCVKNLKLVTKSEKSQRVFIRERADSYLKTADRSKWKNYGGYTRRLPVKQYSIKGKLMGHYESIREASQKTGCGQKEIILVARGIHHQTKGYIWRYA</sequence>
<evidence type="ECO:0008006" key="5">
    <source>
        <dbReference type="Google" id="ProtNLM"/>
    </source>
</evidence>
<keyword evidence="4" id="KW-1185">Reference proteome</keyword>
<dbReference type="AlphaFoldDB" id="A0A385SR83"/>
<dbReference type="InterPro" id="IPR003647">
    <property type="entry name" value="Intron_nuc_1_rpt"/>
</dbReference>
<dbReference type="Pfam" id="PF07463">
    <property type="entry name" value="NUMOD4"/>
    <property type="match status" value="1"/>
</dbReference>
<evidence type="ECO:0000259" key="1">
    <source>
        <dbReference type="Pfam" id="PF07453"/>
    </source>
</evidence>
<reference evidence="4" key="1">
    <citation type="submission" date="2018-09" db="EMBL/GenBank/DDBJ databases">
        <title>Chryseolinea sp. KIS68-18 isolated from soil.</title>
        <authorList>
            <person name="Weon H.-Y."/>
            <person name="Kwon S.-W."/>
            <person name="Lee S.A."/>
        </authorList>
    </citation>
    <scope>NUCLEOTIDE SEQUENCE [LARGE SCALE GENOMIC DNA]</scope>
    <source>
        <strain evidence="4">KIS68-18</strain>
    </source>
</reference>
<dbReference type="SUPFAM" id="SSF54060">
    <property type="entry name" value="His-Me finger endonucleases"/>
    <property type="match status" value="1"/>
</dbReference>
<dbReference type="InterPro" id="IPR044925">
    <property type="entry name" value="His-Me_finger_sf"/>
</dbReference>
<dbReference type="Gene3D" id="1.10.10.10">
    <property type="entry name" value="Winged helix-like DNA-binding domain superfamily/Winged helix DNA-binding domain"/>
    <property type="match status" value="1"/>
</dbReference>
<name>A0A385SR83_9BACT</name>
<gene>
    <name evidence="3" type="ORF">D4L85_20390</name>
</gene>
<dbReference type="Pfam" id="PF07453">
    <property type="entry name" value="NUMOD1"/>
    <property type="match status" value="1"/>
</dbReference>
<evidence type="ECO:0000313" key="4">
    <source>
        <dbReference type="Proteomes" id="UP000266183"/>
    </source>
</evidence>